<comment type="caution">
    <text evidence="1">The sequence shown here is derived from an EMBL/GenBank/DDBJ whole genome shotgun (WGS) entry which is preliminary data.</text>
</comment>
<organism evidence="1 2">
    <name type="scientific">Lomentospora prolificans</name>
    <dbReference type="NCBI Taxonomy" id="41688"/>
    <lineage>
        <taxon>Eukaryota</taxon>
        <taxon>Fungi</taxon>
        <taxon>Dikarya</taxon>
        <taxon>Ascomycota</taxon>
        <taxon>Pezizomycotina</taxon>
        <taxon>Sordariomycetes</taxon>
        <taxon>Hypocreomycetidae</taxon>
        <taxon>Microascales</taxon>
        <taxon>Microascaceae</taxon>
        <taxon>Lomentospora</taxon>
    </lineage>
</organism>
<dbReference type="Proteomes" id="UP000233524">
    <property type="component" value="Unassembled WGS sequence"/>
</dbReference>
<keyword evidence="2" id="KW-1185">Reference proteome</keyword>
<evidence type="ECO:0000313" key="1">
    <source>
        <dbReference type="EMBL" id="PKS11610.1"/>
    </source>
</evidence>
<accession>A0A2N3NGN4</accession>
<gene>
    <name evidence="1" type="ORF">jhhlp_001760</name>
</gene>
<reference evidence="1 2" key="1">
    <citation type="journal article" date="2017" name="G3 (Bethesda)">
        <title>First Draft Genome Sequence of the Pathogenic Fungus Lomentospora prolificans (Formerly Scedosporium prolificans).</title>
        <authorList>
            <person name="Luo R."/>
            <person name="Zimin A."/>
            <person name="Workman R."/>
            <person name="Fan Y."/>
            <person name="Pertea G."/>
            <person name="Grossman N."/>
            <person name="Wear M.P."/>
            <person name="Jia B."/>
            <person name="Miller H."/>
            <person name="Casadevall A."/>
            <person name="Timp W."/>
            <person name="Zhang S.X."/>
            <person name="Salzberg S.L."/>
        </authorList>
    </citation>
    <scope>NUCLEOTIDE SEQUENCE [LARGE SCALE GENOMIC DNA]</scope>
    <source>
        <strain evidence="1 2">JHH-5317</strain>
    </source>
</reference>
<dbReference type="InParanoid" id="A0A2N3NGN4"/>
<evidence type="ECO:0000313" key="2">
    <source>
        <dbReference type="Proteomes" id="UP000233524"/>
    </source>
</evidence>
<dbReference type="VEuPathDB" id="FungiDB:jhhlp_001760"/>
<name>A0A2N3NGN4_9PEZI</name>
<protein>
    <submittedName>
        <fullName evidence="1">Uncharacterized protein</fullName>
    </submittedName>
</protein>
<proteinExistence type="predicted"/>
<sequence>MRGRHASPALICLFASEEKNNCTRLCKSCTVNVATSCVLPPANCRLRIRTQFRTFSEPIQSVSRVCDSLLLRRTHAGHTELHRIWSSAFCIKAVRAMKNEYNRIGTNSLPVSMLTPTSPWTLTTSWLYMPEMSWPT</sequence>
<dbReference type="AlphaFoldDB" id="A0A2N3NGN4"/>
<dbReference type="EMBL" id="NLAX01000006">
    <property type="protein sequence ID" value="PKS11610.1"/>
    <property type="molecule type" value="Genomic_DNA"/>
</dbReference>